<dbReference type="InterPro" id="IPR036249">
    <property type="entry name" value="Thioredoxin-like_sf"/>
</dbReference>
<dbReference type="Pfam" id="PF20207">
    <property type="entry name" value="DUF6568"/>
    <property type="match status" value="1"/>
</dbReference>
<dbReference type="AlphaFoldDB" id="A0A125W418"/>
<reference evidence="1 2" key="1">
    <citation type="submission" date="2010-07" db="EMBL/GenBank/DDBJ databases">
        <authorList>
            <person name="Sid Ahmed O."/>
        </authorList>
    </citation>
    <scope>NUCLEOTIDE SEQUENCE [LARGE SCALE GENOMIC DNA]</scope>
    <source>
        <strain evidence="1 2">TX4248</strain>
    </source>
</reference>
<evidence type="ECO:0000313" key="1">
    <source>
        <dbReference type="EMBL" id="EFM82150.1"/>
    </source>
</evidence>
<organism evidence="1 2">
    <name type="scientific">Enterococcus faecalis TX4248</name>
    <dbReference type="NCBI Taxonomy" id="749495"/>
    <lineage>
        <taxon>Bacteria</taxon>
        <taxon>Bacillati</taxon>
        <taxon>Bacillota</taxon>
        <taxon>Bacilli</taxon>
        <taxon>Lactobacillales</taxon>
        <taxon>Enterococcaceae</taxon>
        <taxon>Enterococcus</taxon>
    </lineage>
</organism>
<protein>
    <recommendedName>
        <fullName evidence="3">Bacteriocin transport accessory protein</fullName>
    </recommendedName>
</protein>
<dbReference type="Gene3D" id="3.40.30.10">
    <property type="entry name" value="Glutaredoxin"/>
    <property type="match status" value="1"/>
</dbReference>
<dbReference type="HOGENOM" id="CLU_1967124_0_0_9"/>
<sequence length="127" mass="14909">MNKKISFSLLILLLSLLVGFTFIPHKKELSFNEYQEKKHSGETFYVVLKKKNCSDCQDFEKLLQAPKQVYYVELTNKETMKEWSTFIRENKVLHVPSMFKIDNGHLKKIDGEGDANQLFANYQKITK</sequence>
<evidence type="ECO:0000313" key="2">
    <source>
        <dbReference type="Proteomes" id="UP000004846"/>
    </source>
</evidence>
<dbReference type="SUPFAM" id="SSF52833">
    <property type="entry name" value="Thioredoxin-like"/>
    <property type="match status" value="1"/>
</dbReference>
<accession>A0A125W418</accession>
<gene>
    <name evidence="1" type="ORF">HMPREF9498_02282</name>
</gene>
<dbReference type="InterPro" id="IPR046698">
    <property type="entry name" value="PedC-like"/>
</dbReference>
<dbReference type="EMBL" id="AEBR01000076">
    <property type="protein sequence ID" value="EFM82150.1"/>
    <property type="molecule type" value="Genomic_DNA"/>
</dbReference>
<comment type="caution">
    <text evidence="1">The sequence shown here is derived from an EMBL/GenBank/DDBJ whole genome shotgun (WGS) entry which is preliminary data.</text>
</comment>
<dbReference type="GeneID" id="60893068"/>
<dbReference type="Proteomes" id="UP000004846">
    <property type="component" value="Unassembled WGS sequence"/>
</dbReference>
<dbReference type="RefSeq" id="WP_002358745.1">
    <property type="nucleotide sequence ID" value="NZ_GL454471.1"/>
</dbReference>
<proteinExistence type="predicted"/>
<evidence type="ECO:0008006" key="3">
    <source>
        <dbReference type="Google" id="ProtNLM"/>
    </source>
</evidence>
<name>A0A125W418_ENTFL</name>